<keyword evidence="6 7" id="KW-0472">Membrane</keyword>
<feature type="transmembrane region" description="Helical" evidence="7">
    <location>
        <begin position="140"/>
        <end position="164"/>
    </location>
</feature>
<evidence type="ECO:0000313" key="9">
    <source>
        <dbReference type="Proteomes" id="UP000622890"/>
    </source>
</evidence>
<comment type="similarity">
    <text evidence="2 7">Belongs to the FliP/MopC/SpaP family.</text>
</comment>
<feature type="transmembrane region" description="Helical" evidence="7">
    <location>
        <begin position="176"/>
        <end position="200"/>
    </location>
</feature>
<dbReference type="Proteomes" id="UP000622890">
    <property type="component" value="Unassembled WGS sequence"/>
</dbReference>
<dbReference type="InterPro" id="IPR005838">
    <property type="entry name" value="T3SS_IM_P"/>
</dbReference>
<evidence type="ECO:0000256" key="1">
    <source>
        <dbReference type="ARBA" id="ARBA00004651"/>
    </source>
</evidence>
<evidence type="ECO:0000256" key="6">
    <source>
        <dbReference type="ARBA" id="ARBA00023136"/>
    </source>
</evidence>
<keyword evidence="3 7" id="KW-1003">Cell membrane</keyword>
<evidence type="ECO:0000256" key="4">
    <source>
        <dbReference type="ARBA" id="ARBA00022692"/>
    </source>
</evidence>
<keyword evidence="9" id="KW-1185">Reference proteome</keyword>
<dbReference type="NCBIfam" id="TIGR01102">
    <property type="entry name" value="yscR"/>
    <property type="match status" value="1"/>
</dbReference>
<dbReference type="PROSITE" id="PS01061">
    <property type="entry name" value="FLIP_2"/>
    <property type="match status" value="1"/>
</dbReference>
<evidence type="ECO:0000256" key="5">
    <source>
        <dbReference type="ARBA" id="ARBA00022989"/>
    </source>
</evidence>
<dbReference type="AlphaFoldDB" id="A0A934SQ45"/>
<proteinExistence type="inferred from homology"/>
<keyword evidence="5 7" id="KW-1133">Transmembrane helix</keyword>
<organism evidence="8 9">
    <name type="scientific">Noviherbaspirillum pedocola</name>
    <dbReference type="NCBI Taxonomy" id="2801341"/>
    <lineage>
        <taxon>Bacteria</taxon>
        <taxon>Pseudomonadati</taxon>
        <taxon>Pseudomonadota</taxon>
        <taxon>Betaproteobacteria</taxon>
        <taxon>Burkholderiales</taxon>
        <taxon>Oxalobacteraceae</taxon>
        <taxon>Noviherbaspirillum</taxon>
    </lineage>
</organism>
<dbReference type="RefSeq" id="WP_200589915.1">
    <property type="nucleotide sequence ID" value="NZ_JAEPBG010000001.1"/>
</dbReference>
<dbReference type="Pfam" id="PF00813">
    <property type="entry name" value="FliP"/>
    <property type="match status" value="1"/>
</dbReference>
<evidence type="ECO:0000313" key="8">
    <source>
        <dbReference type="EMBL" id="MBK4733248.1"/>
    </source>
</evidence>
<comment type="caution">
    <text evidence="8">The sequence shown here is derived from an EMBL/GenBank/DDBJ whole genome shotgun (WGS) entry which is preliminary data.</text>
</comment>
<evidence type="ECO:0000256" key="3">
    <source>
        <dbReference type="ARBA" id="ARBA00022475"/>
    </source>
</evidence>
<name>A0A934SQ45_9BURK</name>
<dbReference type="PRINTS" id="PR01302">
    <property type="entry name" value="TYPE3IMPPROT"/>
</dbReference>
<dbReference type="PANTHER" id="PTHR30587:SF2">
    <property type="entry name" value="SURFACE PRESENTATION OF ANTIGENS PROTEIN SPAP"/>
    <property type="match status" value="1"/>
</dbReference>
<comment type="subcellular location">
    <subcellularLocation>
        <location evidence="1">Cell membrane</location>
        <topology evidence="1">Multi-pass membrane protein</topology>
    </subcellularLocation>
</comment>
<dbReference type="InterPro" id="IPR005773">
    <property type="entry name" value="T3SS_YscR-like"/>
</dbReference>
<dbReference type="PANTHER" id="PTHR30587">
    <property type="entry name" value="FLAGELLAR BIOSYNTHETIC PROTEIN FLIP"/>
    <property type="match status" value="1"/>
</dbReference>
<evidence type="ECO:0000256" key="2">
    <source>
        <dbReference type="ARBA" id="ARBA00006257"/>
    </source>
</evidence>
<evidence type="ECO:0000256" key="7">
    <source>
        <dbReference type="RuleBase" id="RU362070"/>
    </source>
</evidence>
<reference evidence="8" key="1">
    <citation type="submission" date="2021-01" db="EMBL/GenBank/DDBJ databases">
        <title>Genome sequence of strain Noviherbaspirillum sp. DKR-6.</title>
        <authorList>
            <person name="Chaudhary D.K."/>
        </authorList>
    </citation>
    <scope>NUCLEOTIDE SEQUENCE</scope>
    <source>
        <strain evidence="8">DKR-6</strain>
    </source>
</reference>
<dbReference type="EMBL" id="JAEPBG010000001">
    <property type="protein sequence ID" value="MBK4733248.1"/>
    <property type="molecule type" value="Genomic_DNA"/>
</dbReference>
<feature type="transmembrane region" description="Helical" evidence="7">
    <location>
        <begin position="52"/>
        <end position="71"/>
    </location>
</feature>
<dbReference type="PROSITE" id="PS01060">
    <property type="entry name" value="FLIP_1"/>
    <property type="match status" value="1"/>
</dbReference>
<sequence>MDKFDPISLAVAFAVFSLVPLTVVVTTSFLKISIVLSLVRNALGVQQAPPNLAIYALSLLLTAYVMAPVGAEASKILSAAAGTEKGLSILVIVESVKKGSEPMRNFMVANSTREQRNFFLDRARQLWPADFSAGATQDDFLIVMPAFVVSELTAAFQIGFLLYMPFVVIDLVISNILMAMGMMMVSPVTISLPLKLFLFVMVDGWSRLIHGLVQTYHLG</sequence>
<accession>A0A934SQ45</accession>
<keyword evidence="4 7" id="KW-0812">Transmembrane</keyword>
<dbReference type="NCBIfam" id="NF009438">
    <property type="entry name" value="PRK12797.1"/>
    <property type="match status" value="1"/>
</dbReference>
<dbReference type="GO" id="GO:0009306">
    <property type="term" value="P:protein secretion"/>
    <property type="evidence" value="ECO:0007669"/>
    <property type="project" value="UniProtKB-UniRule"/>
</dbReference>
<protein>
    <submittedName>
        <fullName evidence="8">Type III secretion system export apparatus subunit SctR</fullName>
    </submittedName>
</protein>
<dbReference type="GO" id="GO:0005886">
    <property type="term" value="C:plasma membrane"/>
    <property type="evidence" value="ECO:0007669"/>
    <property type="project" value="UniProtKB-SubCell"/>
</dbReference>
<feature type="transmembrane region" description="Helical" evidence="7">
    <location>
        <begin position="7"/>
        <end position="32"/>
    </location>
</feature>
<gene>
    <name evidence="8" type="primary">sctR</name>
    <name evidence="8" type="ORF">JJB74_01265</name>
</gene>